<keyword evidence="8" id="KW-1133">Transmembrane helix</keyword>
<dbReference type="CDD" id="cd21677">
    <property type="entry name" value="SMP_SYT"/>
    <property type="match status" value="1"/>
</dbReference>
<evidence type="ECO:0000256" key="1">
    <source>
        <dbReference type="ARBA" id="ARBA00004167"/>
    </source>
</evidence>
<keyword evidence="3" id="KW-0813">Transport</keyword>
<evidence type="ECO:0000256" key="7">
    <source>
        <dbReference type="ARBA" id="ARBA00022837"/>
    </source>
</evidence>
<comment type="subcellular location">
    <subcellularLocation>
        <location evidence="1">Membrane</location>
        <topology evidence="1">Single-pass membrane protein</topology>
    </subcellularLocation>
</comment>
<dbReference type="EMBL" id="JAAGAX010000006">
    <property type="protein sequence ID" value="KAF2311099.1"/>
    <property type="molecule type" value="Genomic_DNA"/>
</dbReference>
<dbReference type="Gene3D" id="2.60.40.150">
    <property type="entry name" value="C2 domain"/>
    <property type="match status" value="1"/>
</dbReference>
<keyword evidence="4" id="KW-0812">Transmembrane</keyword>
<evidence type="ECO:0000256" key="12">
    <source>
        <dbReference type="SAM" id="MobiDB-lite"/>
    </source>
</evidence>
<organism evidence="14 15">
    <name type="scientific">Hevea brasiliensis</name>
    <name type="common">Para rubber tree</name>
    <name type="synonym">Siphonia brasiliensis</name>
    <dbReference type="NCBI Taxonomy" id="3981"/>
    <lineage>
        <taxon>Eukaryota</taxon>
        <taxon>Viridiplantae</taxon>
        <taxon>Streptophyta</taxon>
        <taxon>Embryophyta</taxon>
        <taxon>Tracheophyta</taxon>
        <taxon>Spermatophyta</taxon>
        <taxon>Magnoliopsida</taxon>
        <taxon>eudicotyledons</taxon>
        <taxon>Gunneridae</taxon>
        <taxon>Pentapetalae</taxon>
        <taxon>rosids</taxon>
        <taxon>fabids</taxon>
        <taxon>Malpighiales</taxon>
        <taxon>Euphorbiaceae</taxon>
        <taxon>Crotonoideae</taxon>
        <taxon>Micrandreae</taxon>
        <taxon>Hevea</taxon>
    </lineage>
</organism>
<dbReference type="PANTHER" id="PTHR10774:SF190">
    <property type="entry name" value="C2 CALCIUM_LIPID-BINDING ENDONUCLEASE_EXONUCLEASE_PHOSPHATASE-RELATED"/>
    <property type="match status" value="1"/>
</dbReference>
<reference evidence="14 15" key="1">
    <citation type="journal article" date="2020" name="Mol. Plant">
        <title>The Chromosome-Based Rubber Tree Genome Provides New Insights into Spurge Genome Evolution and Rubber Biosynthesis.</title>
        <authorList>
            <person name="Liu J."/>
            <person name="Shi C."/>
            <person name="Shi C.C."/>
            <person name="Li W."/>
            <person name="Zhang Q.J."/>
            <person name="Zhang Y."/>
            <person name="Li K."/>
            <person name="Lu H.F."/>
            <person name="Shi C."/>
            <person name="Zhu S.T."/>
            <person name="Xiao Z.Y."/>
            <person name="Nan H."/>
            <person name="Yue Y."/>
            <person name="Zhu X.G."/>
            <person name="Wu Y."/>
            <person name="Hong X.N."/>
            <person name="Fan G.Y."/>
            <person name="Tong Y."/>
            <person name="Zhang D."/>
            <person name="Mao C.L."/>
            <person name="Liu Y.L."/>
            <person name="Hao S.J."/>
            <person name="Liu W.Q."/>
            <person name="Lv M.Q."/>
            <person name="Zhang H.B."/>
            <person name="Liu Y."/>
            <person name="Hu-Tang G.R."/>
            <person name="Wang J.P."/>
            <person name="Wang J.H."/>
            <person name="Sun Y.H."/>
            <person name="Ni S.B."/>
            <person name="Chen W.B."/>
            <person name="Zhang X.C."/>
            <person name="Jiao Y.N."/>
            <person name="Eichler E.E."/>
            <person name="Li G.H."/>
            <person name="Liu X."/>
            <person name="Gao L.Z."/>
        </authorList>
    </citation>
    <scope>NUCLEOTIDE SEQUENCE [LARGE SCALE GENOMIC DNA]</scope>
    <source>
        <strain evidence="15">cv. GT1</strain>
        <tissue evidence="14">Leaf</tissue>
    </source>
</reference>
<evidence type="ECO:0000313" key="14">
    <source>
        <dbReference type="EMBL" id="KAF2311099.1"/>
    </source>
</evidence>
<feature type="region of interest" description="Disordered" evidence="12">
    <location>
        <begin position="517"/>
        <end position="545"/>
    </location>
</feature>
<dbReference type="PROSITE" id="PS51847">
    <property type="entry name" value="SMP"/>
    <property type="match status" value="1"/>
</dbReference>
<feature type="compositionally biased region" description="Polar residues" evidence="12">
    <location>
        <begin position="519"/>
        <end position="538"/>
    </location>
</feature>
<evidence type="ECO:0000256" key="4">
    <source>
        <dbReference type="ARBA" id="ARBA00022692"/>
    </source>
</evidence>
<dbReference type="GO" id="GO:0046872">
    <property type="term" value="F:metal ion binding"/>
    <property type="evidence" value="ECO:0007669"/>
    <property type="project" value="UniProtKB-KW"/>
</dbReference>
<comment type="caution">
    <text evidence="14">The sequence shown here is derived from an EMBL/GenBank/DDBJ whole genome shotgun (WGS) entry which is preliminary data.</text>
</comment>
<keyword evidence="6" id="KW-0677">Repeat</keyword>
<evidence type="ECO:0000256" key="11">
    <source>
        <dbReference type="ARBA" id="ARBA00023136"/>
    </source>
</evidence>
<evidence type="ECO:0000256" key="6">
    <source>
        <dbReference type="ARBA" id="ARBA00022737"/>
    </source>
</evidence>
<evidence type="ECO:0000256" key="8">
    <source>
        <dbReference type="ARBA" id="ARBA00022989"/>
    </source>
</evidence>
<evidence type="ECO:0000313" key="15">
    <source>
        <dbReference type="Proteomes" id="UP000467840"/>
    </source>
</evidence>
<keyword evidence="9" id="KW-0445">Lipid transport</keyword>
<dbReference type="SUPFAM" id="SSF49562">
    <property type="entry name" value="C2 domain (Calcium/lipid-binding domain, CaLB)"/>
    <property type="match status" value="1"/>
</dbReference>
<keyword evidence="5" id="KW-0479">Metal-binding</keyword>
<evidence type="ECO:0000256" key="10">
    <source>
        <dbReference type="ARBA" id="ARBA00023121"/>
    </source>
</evidence>
<dbReference type="InterPro" id="IPR031468">
    <property type="entry name" value="SMP_LBD"/>
</dbReference>
<dbReference type="Pfam" id="PF17047">
    <property type="entry name" value="SMP_LBD"/>
    <property type="match status" value="1"/>
</dbReference>
<comment type="similarity">
    <text evidence="2">Belongs to the synaptotagmin family.</text>
</comment>
<evidence type="ECO:0000256" key="3">
    <source>
        <dbReference type="ARBA" id="ARBA00022448"/>
    </source>
</evidence>
<dbReference type="PANTHER" id="PTHR10774">
    <property type="entry name" value="EXTENDED SYNAPTOTAGMIN-RELATED"/>
    <property type="match status" value="1"/>
</dbReference>
<protein>
    <recommendedName>
        <fullName evidence="13">SMP-LTD domain-containing protein</fullName>
    </recommendedName>
</protein>
<dbReference type="GO" id="GO:0006869">
    <property type="term" value="P:lipid transport"/>
    <property type="evidence" value="ECO:0007669"/>
    <property type="project" value="UniProtKB-KW"/>
</dbReference>
<name>A0A6A6MGH3_HEVBR</name>
<evidence type="ECO:0000256" key="9">
    <source>
        <dbReference type="ARBA" id="ARBA00023055"/>
    </source>
</evidence>
<proteinExistence type="inferred from homology"/>
<dbReference type="GO" id="GO:0005783">
    <property type="term" value="C:endoplasmic reticulum"/>
    <property type="evidence" value="ECO:0007669"/>
    <property type="project" value="TreeGrafter"/>
</dbReference>
<accession>A0A6A6MGH3</accession>
<keyword evidence="15" id="KW-1185">Reference proteome</keyword>
<keyword evidence="7" id="KW-0106">Calcium</keyword>
<dbReference type="GO" id="GO:0016020">
    <property type="term" value="C:membrane"/>
    <property type="evidence" value="ECO:0007669"/>
    <property type="project" value="UniProtKB-SubCell"/>
</dbReference>
<dbReference type="GO" id="GO:0008289">
    <property type="term" value="F:lipid binding"/>
    <property type="evidence" value="ECO:0007669"/>
    <property type="project" value="UniProtKB-KW"/>
</dbReference>
<evidence type="ECO:0000256" key="2">
    <source>
        <dbReference type="ARBA" id="ARBA00006996"/>
    </source>
</evidence>
<gene>
    <name evidence="14" type="ORF">GH714_019489</name>
</gene>
<dbReference type="InterPro" id="IPR035892">
    <property type="entry name" value="C2_domain_sf"/>
</dbReference>
<dbReference type="Proteomes" id="UP000467840">
    <property type="component" value="Chromosome 14"/>
</dbReference>
<sequence>MDVSASRRLFGRVRGPRSKDNHIPIGSYGLVAVRGSHRLWFVGWLIFWTKTRHERRITVAADVELIAIGLKPKISANKTRRILSYFPWENGTDFWDLSGDNLWDRGDGGLEAHDEAVDIKLLGSLNRDDLKKICGDNFPEWISFPAFEQVKWLNKQLSKLWPFIADAATMVVKESVEPLLEDYRPPGITSLKFNKFSLGTVPPKIEGIRVQSLKKGQITMDIDFRWGGDPSIILGVEAALVASIPIQLKDLEVYTVIRVIFQLAEEIPCISAVVVALLSEPKPKIDYVLKAVGGSLTAIPGLSDMIDDTVHSIVTDMLQWPHRIVVPIGGSCSCSKGSCSSNLMLIGRKCCHFDILDMLHIKEFCSTSELELKPQGKLTVTVVKANELKNMEMIGKSDPYVVLYIRRPYSRGAIDCFGRREEDPRSKKEAKRAGVIGSTMDALDGAVSLVGSGVGMVGTGIGAGVGLVGTGVGLVGTGVGAGVGIVGSGIGAGVGIVGSGIGAVGSGLSKAGKFMGRSLTGQSSKRSGSTTPVNSVQENDGAKPL</sequence>
<evidence type="ECO:0000259" key="13">
    <source>
        <dbReference type="PROSITE" id="PS51847"/>
    </source>
</evidence>
<dbReference type="InterPro" id="IPR045050">
    <property type="entry name" value="Synaptotagmin_plant"/>
</dbReference>
<keyword evidence="11" id="KW-0472">Membrane</keyword>
<dbReference type="AlphaFoldDB" id="A0A6A6MGH3"/>
<dbReference type="InterPro" id="IPR000008">
    <property type="entry name" value="C2_dom"/>
</dbReference>
<feature type="domain" description="SMP-LTD" evidence="13">
    <location>
        <begin position="146"/>
        <end position="329"/>
    </location>
</feature>
<dbReference type="Pfam" id="PF00168">
    <property type="entry name" value="C2"/>
    <property type="match status" value="1"/>
</dbReference>
<dbReference type="InterPro" id="IPR039010">
    <property type="entry name" value="Synaptotagmin_SMP"/>
</dbReference>
<evidence type="ECO:0000256" key="5">
    <source>
        <dbReference type="ARBA" id="ARBA00022723"/>
    </source>
</evidence>
<keyword evidence="10" id="KW-0446">Lipid-binding</keyword>